<evidence type="ECO:0000256" key="1">
    <source>
        <dbReference type="ARBA" id="ARBA00022485"/>
    </source>
</evidence>
<evidence type="ECO:0000256" key="2">
    <source>
        <dbReference type="ARBA" id="ARBA00022723"/>
    </source>
</evidence>
<dbReference type="GO" id="GO:0141197">
    <property type="term" value="F:4-hydroxy-3-methylbut-2-enyl-diphosphate synthase activity (flavodoxin)"/>
    <property type="evidence" value="ECO:0007669"/>
    <property type="project" value="UniProtKB-EC"/>
</dbReference>
<dbReference type="GO" id="GO:0051539">
    <property type="term" value="F:4 iron, 4 sulfur cluster binding"/>
    <property type="evidence" value="ECO:0007669"/>
    <property type="project" value="UniProtKB-UniRule"/>
</dbReference>
<evidence type="ECO:0000259" key="10">
    <source>
        <dbReference type="Pfam" id="PF26540"/>
    </source>
</evidence>
<dbReference type="Gene3D" id="3.30.413.10">
    <property type="entry name" value="Sulfite Reductase Hemoprotein, domain 1"/>
    <property type="match status" value="1"/>
</dbReference>
<dbReference type="FunFam" id="3.20.20.20:FF:000005">
    <property type="entry name" value="4-hydroxy-3-methylbut-2-en-1-yl diphosphate synthase (flavodoxin)"/>
    <property type="match status" value="1"/>
</dbReference>
<dbReference type="GO" id="GO:0046429">
    <property type="term" value="F:4-hydroxy-3-methylbut-2-en-1-yl diphosphate synthase activity (ferredoxin)"/>
    <property type="evidence" value="ECO:0007669"/>
    <property type="project" value="UniProtKB-UniRule"/>
</dbReference>
<dbReference type="Proteomes" id="UP000309788">
    <property type="component" value="Unassembled WGS sequence"/>
</dbReference>
<dbReference type="PANTHER" id="PTHR30454">
    <property type="entry name" value="4-HYDROXY-3-METHYLBUT-2-EN-1-YL DIPHOSPHATE SYNTHASE"/>
    <property type="match status" value="1"/>
</dbReference>
<evidence type="ECO:0000256" key="6">
    <source>
        <dbReference type="ARBA" id="ARBA00023229"/>
    </source>
</evidence>
<dbReference type="AlphaFoldDB" id="A0A5R9KKV9"/>
<dbReference type="RefSeq" id="WP_138280380.1">
    <property type="nucleotide sequence ID" value="NZ_BMGE01000001.1"/>
</dbReference>
<feature type="binding site" evidence="8">
    <location>
        <position position="604"/>
    </location>
    <ligand>
        <name>[4Fe-4S] cluster</name>
        <dbReference type="ChEBI" id="CHEBI:49883"/>
    </ligand>
</feature>
<evidence type="ECO:0000256" key="4">
    <source>
        <dbReference type="ARBA" id="ARBA00023004"/>
    </source>
</evidence>
<feature type="binding site" evidence="8">
    <location>
        <position position="573"/>
    </location>
    <ligand>
        <name>[4Fe-4S] cluster</name>
        <dbReference type="ChEBI" id="CHEBI:49883"/>
    </ligand>
</feature>
<organism evidence="11 12">
    <name type="scientific">Dyadobacter sediminis</name>
    <dbReference type="NCBI Taxonomy" id="1493691"/>
    <lineage>
        <taxon>Bacteria</taxon>
        <taxon>Pseudomonadati</taxon>
        <taxon>Bacteroidota</taxon>
        <taxon>Cytophagia</taxon>
        <taxon>Cytophagales</taxon>
        <taxon>Spirosomataceae</taxon>
        <taxon>Dyadobacter</taxon>
    </lineage>
</organism>
<comment type="catalytic activity">
    <reaction evidence="8">
        <text>(2E)-4-hydroxy-3-methylbut-2-enyl diphosphate + oxidized [flavodoxin] + H2O + 2 H(+) = 2-C-methyl-D-erythritol 2,4-cyclic diphosphate + reduced [flavodoxin]</text>
        <dbReference type="Rhea" id="RHEA:43604"/>
        <dbReference type="Rhea" id="RHEA-COMP:10622"/>
        <dbReference type="Rhea" id="RHEA-COMP:10623"/>
        <dbReference type="ChEBI" id="CHEBI:15377"/>
        <dbReference type="ChEBI" id="CHEBI:15378"/>
        <dbReference type="ChEBI" id="CHEBI:57618"/>
        <dbReference type="ChEBI" id="CHEBI:58210"/>
        <dbReference type="ChEBI" id="CHEBI:58483"/>
        <dbReference type="ChEBI" id="CHEBI:128753"/>
        <dbReference type="EC" id="1.17.7.3"/>
    </reaction>
</comment>
<dbReference type="InterPro" id="IPR045854">
    <property type="entry name" value="NO2/SO3_Rdtase_4Fe4S_sf"/>
</dbReference>
<feature type="binding site" evidence="8">
    <location>
        <position position="611"/>
    </location>
    <ligand>
        <name>[4Fe-4S] cluster</name>
        <dbReference type="ChEBI" id="CHEBI:49883"/>
    </ligand>
</feature>
<keyword evidence="12" id="KW-1185">Reference proteome</keyword>
<dbReference type="InterPro" id="IPR004588">
    <property type="entry name" value="IspG_bac-typ"/>
</dbReference>
<accession>A0A5R9KKV9</accession>
<dbReference type="InterPro" id="IPR017178">
    <property type="entry name" value="IspG_atypical"/>
</dbReference>
<protein>
    <recommendedName>
        <fullName evidence="8">4-hydroxy-3-methylbut-2-en-1-yl diphosphate synthase (flavodoxin)</fullName>
        <ecNumber evidence="8">1.17.7.3</ecNumber>
    </recommendedName>
    <alternativeName>
        <fullName evidence="8">1-hydroxy-2-methyl-2-(E)-butenyl 4-diphosphate synthase</fullName>
    </alternativeName>
</protein>
<dbReference type="FunFam" id="3.30.413.10:FF:000006">
    <property type="entry name" value="4-hydroxy-3-methylbut-2-en-1-yl diphosphate synthase (flavodoxin)"/>
    <property type="match status" value="1"/>
</dbReference>
<sequence>MKVNTAPEQNSNLYCPSLTAYQRRETITINIGDIPMGSAYPIRVQSMTTVDTMDTQGSIEEVIRMVDSGCEYVRITAPSVKEAQNLENIRNGLRRSGIHVPLIADIHFTPNAAELAARIVEKVRINPGNYADRKRFEIIDYTDASYAAELERIREKFIPLVKICKEYGTAMRIGTNHGSLSDRILSRYGDTPLGMVESALEFLRICEEFNYFNIALSMKSSNTQVMVEAYRLLVQRLDQEGLKPYPLHLGVTEAGEAEDGRIKSAVGIGTLLEDGLGDTVRVSLTEAPEKEAPVARALIERYTMRTPHDFIEPVESCPINPFQYARRDTVEVYNLGHMNVPRVIADYSQIKVQELSDLKSIGHFFLPVPDKWAMNDQGADFIYSGKNPVPFMLPNGLREILDFEHWRIHSEQPNKFPLFTVNEWLEAESEKVSSSLNFIRGNIHTLNTDFLDNIRSAGNVVLIVQTDNAHAMPELRRFFYKLVEMKIRVPVIIQRKYPVSRPDELTLYAATDIGGLLVDGFGDGTLLMPQFNGFEGHAEKLGYAAGFNSIAFGILQAARTRMSKTEYISCPSCGRTLFDLQETTAMIRKHTEHLKGVKIGIMGCIVNGPGEMADADYGYVGMGKDKIALYRGQEVIKRSVTAAKAVEELIELIREDGRWIEPEEREILV</sequence>
<gene>
    <name evidence="8 11" type="primary">ispG</name>
    <name evidence="11" type="ORF">FEM55_06060</name>
</gene>
<keyword evidence="4 8" id="KW-0408">Iron</keyword>
<dbReference type="PIRSF" id="PIRSF037336">
    <property type="entry name" value="IspG_like"/>
    <property type="match status" value="1"/>
</dbReference>
<evidence type="ECO:0000256" key="7">
    <source>
        <dbReference type="ARBA" id="ARBA00051119"/>
    </source>
</evidence>
<dbReference type="InterPro" id="IPR058578">
    <property type="entry name" value="IspG_TIM"/>
</dbReference>
<dbReference type="PANTHER" id="PTHR30454:SF0">
    <property type="entry name" value="4-HYDROXY-3-METHYLBUT-2-EN-1-YL DIPHOSPHATE SYNTHASE (FERREDOXIN), CHLOROPLASTIC"/>
    <property type="match status" value="1"/>
</dbReference>
<dbReference type="OrthoDB" id="9803214at2"/>
<keyword evidence="1 8" id="KW-0004">4Fe-4S</keyword>
<keyword evidence="3 8" id="KW-0560">Oxidoreductase</keyword>
<comment type="pathway">
    <text evidence="8">Isoprenoid biosynthesis; isopentenyl diphosphate biosynthesis via DXP pathway; isopentenyl diphosphate from 1-deoxy-D-xylulose 5-phosphate: step 5/6.</text>
</comment>
<dbReference type="Pfam" id="PF26540">
    <property type="entry name" value="GcpE_C"/>
    <property type="match status" value="1"/>
</dbReference>
<dbReference type="HAMAP" id="MF_00159">
    <property type="entry name" value="IspG"/>
    <property type="match status" value="1"/>
</dbReference>
<evidence type="ECO:0000313" key="12">
    <source>
        <dbReference type="Proteomes" id="UP000309788"/>
    </source>
</evidence>
<dbReference type="GO" id="GO:0016114">
    <property type="term" value="P:terpenoid biosynthetic process"/>
    <property type="evidence" value="ECO:0007669"/>
    <property type="project" value="InterPro"/>
</dbReference>
<comment type="catalytic activity">
    <reaction evidence="7">
        <text>(2E)-4-hydroxy-3-methylbut-2-enyl diphosphate + 2 oxidized [2Fe-2S]-[ferredoxin] + H2O = 2-C-methyl-D-erythritol 2,4-cyclic diphosphate + 2 reduced [2Fe-2S]-[ferredoxin] + H(+)</text>
        <dbReference type="Rhea" id="RHEA:26119"/>
        <dbReference type="Rhea" id="RHEA-COMP:10000"/>
        <dbReference type="Rhea" id="RHEA-COMP:10001"/>
        <dbReference type="ChEBI" id="CHEBI:15377"/>
        <dbReference type="ChEBI" id="CHEBI:15378"/>
        <dbReference type="ChEBI" id="CHEBI:33737"/>
        <dbReference type="ChEBI" id="CHEBI:33738"/>
        <dbReference type="ChEBI" id="CHEBI:58483"/>
        <dbReference type="ChEBI" id="CHEBI:128753"/>
        <dbReference type="EC" id="1.17.7.1"/>
    </reaction>
</comment>
<keyword evidence="6 8" id="KW-0414">Isoprene biosynthesis</keyword>
<evidence type="ECO:0000259" key="9">
    <source>
        <dbReference type="Pfam" id="PF04551"/>
    </source>
</evidence>
<keyword evidence="5 8" id="KW-0411">Iron-sulfur</keyword>
<dbReference type="GO" id="GO:0019288">
    <property type="term" value="P:isopentenyl diphosphate biosynthetic process, methylerythritol 4-phosphate pathway"/>
    <property type="evidence" value="ECO:0007669"/>
    <property type="project" value="UniProtKB-UniRule"/>
</dbReference>
<dbReference type="InterPro" id="IPR011005">
    <property type="entry name" value="Dihydropteroate_synth-like_sf"/>
</dbReference>
<feature type="domain" description="IspG TIM-barrel" evidence="9">
    <location>
        <begin position="26"/>
        <end position="295"/>
    </location>
</feature>
<evidence type="ECO:0000313" key="11">
    <source>
        <dbReference type="EMBL" id="TLU96686.1"/>
    </source>
</evidence>
<dbReference type="Pfam" id="PF04551">
    <property type="entry name" value="GcpE"/>
    <property type="match status" value="1"/>
</dbReference>
<feature type="binding site" evidence="8">
    <location>
        <position position="570"/>
    </location>
    <ligand>
        <name>[4Fe-4S] cluster</name>
        <dbReference type="ChEBI" id="CHEBI:49883"/>
    </ligand>
</feature>
<evidence type="ECO:0000256" key="3">
    <source>
        <dbReference type="ARBA" id="ARBA00023002"/>
    </source>
</evidence>
<dbReference type="GO" id="GO:0005506">
    <property type="term" value="F:iron ion binding"/>
    <property type="evidence" value="ECO:0007669"/>
    <property type="project" value="InterPro"/>
</dbReference>
<comment type="caution">
    <text evidence="11">The sequence shown here is derived from an EMBL/GenBank/DDBJ whole genome shotgun (WGS) entry which is preliminary data.</text>
</comment>
<proteinExistence type="inferred from homology"/>
<comment type="cofactor">
    <cofactor evidence="8">
        <name>[4Fe-4S] cluster</name>
        <dbReference type="ChEBI" id="CHEBI:49883"/>
    </cofactor>
    <text evidence="8">Binds 1 [4Fe-4S] cluster.</text>
</comment>
<comment type="similarity">
    <text evidence="8">Belongs to the IspG family.</text>
</comment>
<dbReference type="SUPFAM" id="SSF56014">
    <property type="entry name" value="Nitrite and sulphite reductase 4Fe-4S domain-like"/>
    <property type="match status" value="1"/>
</dbReference>
<reference evidence="11 12" key="1">
    <citation type="submission" date="2019-05" db="EMBL/GenBank/DDBJ databases">
        <authorList>
            <person name="Qu J.-H."/>
        </authorList>
    </citation>
    <scope>NUCLEOTIDE SEQUENCE [LARGE SCALE GENOMIC DNA]</scope>
    <source>
        <strain evidence="11 12">Z12</strain>
    </source>
</reference>
<name>A0A5R9KKV9_9BACT</name>
<dbReference type="NCBIfam" id="TIGR00612">
    <property type="entry name" value="ispG_gcpE"/>
    <property type="match status" value="1"/>
</dbReference>
<evidence type="ECO:0000256" key="8">
    <source>
        <dbReference type="HAMAP-Rule" id="MF_00159"/>
    </source>
</evidence>
<dbReference type="EC" id="1.17.7.3" evidence="8"/>
<dbReference type="UniPathway" id="UPA00056">
    <property type="reaction ID" value="UER00096"/>
</dbReference>
<feature type="domain" description="IspG C-terminal" evidence="10">
    <location>
        <begin position="566"/>
        <end position="654"/>
    </location>
</feature>
<dbReference type="InterPro" id="IPR058579">
    <property type="entry name" value="IspG_C"/>
</dbReference>
<keyword evidence="2 8" id="KW-0479">Metal-binding</keyword>
<dbReference type="EMBL" id="VCEI01000011">
    <property type="protein sequence ID" value="TLU96686.1"/>
    <property type="molecule type" value="Genomic_DNA"/>
</dbReference>
<dbReference type="Gene3D" id="3.20.20.20">
    <property type="entry name" value="Dihydropteroate synthase-like"/>
    <property type="match status" value="1"/>
</dbReference>
<comment type="function">
    <text evidence="8">Converts 2C-methyl-D-erythritol 2,4-cyclodiphosphate (ME-2,4cPP) into 1-hydroxy-2-methyl-2-(E)-butenyl 4-diphosphate.</text>
</comment>
<evidence type="ECO:0000256" key="5">
    <source>
        <dbReference type="ARBA" id="ARBA00023014"/>
    </source>
</evidence>